<gene>
    <name evidence="3" type="ORF">SAMN04244550_03262</name>
</gene>
<dbReference type="AlphaFoldDB" id="A0A1G7QRD9"/>
<dbReference type="EMBL" id="FNAY01000025">
    <property type="protein sequence ID" value="SDG01096.1"/>
    <property type="molecule type" value="Genomic_DNA"/>
</dbReference>
<dbReference type="Proteomes" id="UP000183812">
    <property type="component" value="Unassembled WGS sequence"/>
</dbReference>
<dbReference type="InterPro" id="IPR006016">
    <property type="entry name" value="UspA"/>
</dbReference>
<evidence type="ECO:0000259" key="2">
    <source>
        <dbReference type="Pfam" id="PF00582"/>
    </source>
</evidence>
<accession>A0A1G7QRD9</accession>
<dbReference type="CDD" id="cd00293">
    <property type="entry name" value="USP-like"/>
    <property type="match status" value="1"/>
</dbReference>
<dbReference type="SUPFAM" id="SSF52402">
    <property type="entry name" value="Adenine nucleotide alpha hydrolases-like"/>
    <property type="match status" value="1"/>
</dbReference>
<protein>
    <submittedName>
        <fullName evidence="3">Universal stress protein family protein</fullName>
    </submittedName>
</protein>
<evidence type="ECO:0000256" key="1">
    <source>
        <dbReference type="ARBA" id="ARBA00008791"/>
    </source>
</evidence>
<proteinExistence type="inferred from homology"/>
<name>A0A1G7QRD9_RHOCA</name>
<reference evidence="3 4" key="1">
    <citation type="submission" date="2016-10" db="EMBL/GenBank/DDBJ databases">
        <authorList>
            <person name="de Groot N.N."/>
        </authorList>
    </citation>
    <scope>NUCLEOTIDE SEQUENCE [LARGE SCALE GENOMIC DNA]</scope>
    <source>
        <strain evidence="4">DSM 938 / 37b4</strain>
    </source>
</reference>
<dbReference type="RefSeq" id="WP_074555891.1">
    <property type="nucleotide sequence ID" value="NZ_CP119563.1"/>
</dbReference>
<evidence type="ECO:0000313" key="3">
    <source>
        <dbReference type="EMBL" id="SDG01096.1"/>
    </source>
</evidence>
<dbReference type="Gene3D" id="3.40.50.12370">
    <property type="match status" value="1"/>
</dbReference>
<evidence type="ECO:0000313" key="4">
    <source>
        <dbReference type="Proteomes" id="UP000183812"/>
    </source>
</evidence>
<dbReference type="OrthoDB" id="9804721at2"/>
<dbReference type="PRINTS" id="PR01438">
    <property type="entry name" value="UNVRSLSTRESS"/>
</dbReference>
<dbReference type="Pfam" id="PF00582">
    <property type="entry name" value="Usp"/>
    <property type="match status" value="1"/>
</dbReference>
<sequence>MADRIAYIPLNTCPEGPSDAATLATIGLAGTLDCRMHVATFAVNIPPVASPLGGFLINVKGMACAIEDRSKAECDRLRALIEAAARDSSDVTFVHHQPVMGAALDWATTESRYFDLALTPWSPDSASTQDMAQSLVFGTGLPVVLVPPSANVARVDHIAIAWDESRVAARALGDALRLLADGGRVTVLTVNDEKRLSGVGIAETLAKSLEARGFAAKAVTLGLEGKSVARTLQDRAIREDAQLLAMGGFGHSRLRDFVLGGATKGILSDLRLPVLMAH</sequence>
<feature type="domain" description="UspA" evidence="2">
    <location>
        <begin position="156"/>
        <end position="277"/>
    </location>
</feature>
<dbReference type="InterPro" id="IPR006015">
    <property type="entry name" value="Universal_stress_UspA"/>
</dbReference>
<organism evidence="3 4">
    <name type="scientific">Rhodobacter capsulatus</name>
    <name type="common">Rhodopseudomonas capsulata</name>
    <dbReference type="NCBI Taxonomy" id="1061"/>
    <lineage>
        <taxon>Bacteria</taxon>
        <taxon>Pseudomonadati</taxon>
        <taxon>Pseudomonadota</taxon>
        <taxon>Alphaproteobacteria</taxon>
        <taxon>Rhodobacterales</taxon>
        <taxon>Rhodobacter group</taxon>
        <taxon>Rhodobacter</taxon>
    </lineage>
</organism>
<comment type="similarity">
    <text evidence="1">Belongs to the universal stress protein A family.</text>
</comment>